<accession>A0A0G1CHH1</accession>
<dbReference type="PATRIC" id="fig|1618436.3.peg.657"/>
<dbReference type="GO" id="GO:0004791">
    <property type="term" value="F:thioredoxin-disulfide reductase (NADPH) activity"/>
    <property type="evidence" value="ECO:0007669"/>
    <property type="project" value="UniProtKB-UniRule"/>
</dbReference>
<dbReference type="EMBL" id="LCFB01000012">
    <property type="protein sequence ID" value="KKS84929.1"/>
    <property type="molecule type" value="Genomic_DNA"/>
</dbReference>
<dbReference type="AlphaFoldDB" id="A0A0G1CHH1"/>
<evidence type="ECO:0000256" key="6">
    <source>
        <dbReference type="RuleBase" id="RU003880"/>
    </source>
</evidence>
<gene>
    <name evidence="9" type="ORF">UV59_C0012G0022</name>
</gene>
<proteinExistence type="inferred from homology"/>
<evidence type="ECO:0000313" key="10">
    <source>
        <dbReference type="Proteomes" id="UP000034543"/>
    </source>
</evidence>
<name>A0A0G1CHH1_9BACT</name>
<dbReference type="SUPFAM" id="SSF51905">
    <property type="entry name" value="FAD/NAD(P)-binding domain"/>
    <property type="match status" value="1"/>
</dbReference>
<feature type="domain" description="FAD/NAD(P)-binding" evidence="8">
    <location>
        <begin position="2"/>
        <end position="295"/>
    </location>
</feature>
<reference evidence="9 10" key="1">
    <citation type="journal article" date="2015" name="Nature">
        <title>rRNA introns, odd ribosomes, and small enigmatic genomes across a large radiation of phyla.</title>
        <authorList>
            <person name="Brown C.T."/>
            <person name="Hug L.A."/>
            <person name="Thomas B.C."/>
            <person name="Sharon I."/>
            <person name="Castelle C.J."/>
            <person name="Singh A."/>
            <person name="Wilkins M.J."/>
            <person name="Williams K.H."/>
            <person name="Banfield J.F."/>
        </authorList>
    </citation>
    <scope>NUCLEOTIDE SEQUENCE [LARGE SCALE GENOMIC DNA]</scope>
</reference>
<evidence type="ECO:0000256" key="1">
    <source>
        <dbReference type="ARBA" id="ARBA00022630"/>
    </source>
</evidence>
<dbReference type="PROSITE" id="PS00573">
    <property type="entry name" value="PYRIDINE_REDOX_2"/>
    <property type="match status" value="1"/>
</dbReference>
<comment type="catalytic activity">
    <reaction evidence="6">
        <text>[thioredoxin]-dithiol + NADP(+) = [thioredoxin]-disulfide + NADPH + H(+)</text>
        <dbReference type="Rhea" id="RHEA:20345"/>
        <dbReference type="Rhea" id="RHEA-COMP:10698"/>
        <dbReference type="Rhea" id="RHEA-COMP:10700"/>
        <dbReference type="ChEBI" id="CHEBI:15378"/>
        <dbReference type="ChEBI" id="CHEBI:29950"/>
        <dbReference type="ChEBI" id="CHEBI:50058"/>
        <dbReference type="ChEBI" id="CHEBI:57783"/>
        <dbReference type="ChEBI" id="CHEBI:58349"/>
        <dbReference type="EC" id="1.8.1.9"/>
    </reaction>
</comment>
<organism evidence="9 10">
    <name type="scientific">Candidatus Gottesmanbacteria bacterium GW2011_GWA1_43_11</name>
    <dbReference type="NCBI Taxonomy" id="1618436"/>
    <lineage>
        <taxon>Bacteria</taxon>
        <taxon>Candidatus Gottesmaniibacteriota</taxon>
    </lineage>
</organism>
<evidence type="ECO:0000313" key="9">
    <source>
        <dbReference type="EMBL" id="KKS84929.1"/>
    </source>
</evidence>
<evidence type="ECO:0000256" key="2">
    <source>
        <dbReference type="ARBA" id="ARBA00022827"/>
    </source>
</evidence>
<keyword evidence="5 6" id="KW-0676">Redox-active center</keyword>
<dbReference type="GO" id="GO:0005737">
    <property type="term" value="C:cytoplasm"/>
    <property type="evidence" value="ECO:0007669"/>
    <property type="project" value="InterPro"/>
</dbReference>
<dbReference type="InterPro" id="IPR008255">
    <property type="entry name" value="Pyr_nucl-diS_OxRdtase_2_AS"/>
</dbReference>
<dbReference type="EC" id="1.8.1.9" evidence="6"/>
<comment type="caution">
    <text evidence="9">The sequence shown here is derived from an EMBL/GenBank/DDBJ whole genome shotgun (WGS) entry which is preliminary data.</text>
</comment>
<keyword evidence="1 6" id="KW-0285">Flavoprotein</keyword>
<dbReference type="Pfam" id="PF07992">
    <property type="entry name" value="Pyr_redox_2"/>
    <property type="match status" value="1"/>
</dbReference>
<dbReference type="GO" id="GO:0019430">
    <property type="term" value="P:removal of superoxide radicals"/>
    <property type="evidence" value="ECO:0007669"/>
    <property type="project" value="UniProtKB-UniRule"/>
</dbReference>
<dbReference type="InterPro" id="IPR036188">
    <property type="entry name" value="FAD/NAD-bd_sf"/>
</dbReference>
<evidence type="ECO:0000256" key="5">
    <source>
        <dbReference type="ARBA" id="ARBA00023284"/>
    </source>
</evidence>
<evidence type="ECO:0000256" key="4">
    <source>
        <dbReference type="ARBA" id="ARBA00023157"/>
    </source>
</evidence>
<evidence type="ECO:0000256" key="7">
    <source>
        <dbReference type="RuleBase" id="RU003881"/>
    </source>
</evidence>
<keyword evidence="2 6" id="KW-0274">FAD</keyword>
<dbReference type="PANTHER" id="PTHR48105">
    <property type="entry name" value="THIOREDOXIN REDUCTASE 1-RELATED-RELATED"/>
    <property type="match status" value="1"/>
</dbReference>
<protein>
    <recommendedName>
        <fullName evidence="6">Thioredoxin reductase</fullName>
        <ecNumber evidence="6">1.8.1.9</ecNumber>
    </recommendedName>
</protein>
<comment type="subunit">
    <text evidence="6">Homodimer.</text>
</comment>
<dbReference type="Proteomes" id="UP000034543">
    <property type="component" value="Unassembled WGS sequence"/>
</dbReference>
<evidence type="ECO:0000259" key="8">
    <source>
        <dbReference type="Pfam" id="PF07992"/>
    </source>
</evidence>
<keyword evidence="7" id="KW-0521">NADP</keyword>
<comment type="cofactor">
    <cofactor evidence="7">
        <name>FAD</name>
        <dbReference type="ChEBI" id="CHEBI:57692"/>
    </cofactor>
    <text evidence="7">Binds 1 FAD per subunit.</text>
</comment>
<dbReference type="PRINTS" id="PR00469">
    <property type="entry name" value="PNDRDTASEII"/>
</dbReference>
<dbReference type="InterPro" id="IPR023753">
    <property type="entry name" value="FAD/NAD-binding_dom"/>
</dbReference>
<dbReference type="NCBIfam" id="TIGR01292">
    <property type="entry name" value="TRX_reduct"/>
    <property type="match status" value="1"/>
</dbReference>
<evidence type="ECO:0000256" key="3">
    <source>
        <dbReference type="ARBA" id="ARBA00023002"/>
    </source>
</evidence>
<keyword evidence="4" id="KW-1015">Disulfide bond</keyword>
<comment type="similarity">
    <text evidence="6">Belongs to the class-II pyridine nucleotide-disulfide oxidoreductase family.</text>
</comment>
<sequence>MYDVIILGTGPAGYTAALYTSRAFLKTLMFSGPELGGQLTTTTDVENYPGFEKGIQGPEMMEIFKGQVERFGTEIILETITRVDFNQQPFKVFTGDKEYQAKSVIIATGATAKYLGLPSEQKFMGKGVSACATCDGFFFKGKEVVVVGGGDTAMEEATFLTRFATKVTVIHRRNEFRASPIMYKRAKDNPKIEMLTNKVVEEVLGDTSVTGVRIKDIVSGQVEELPIKGFFVAIGHEPNTKFLNGQIDLDEKGYITVKNNPVLEAQTETSVPGIFAAGDCVDPRYRQAIVAAGQGCEAALDVQHYLDETS</sequence>
<dbReference type="Gene3D" id="3.50.50.60">
    <property type="entry name" value="FAD/NAD(P)-binding domain"/>
    <property type="match status" value="2"/>
</dbReference>
<keyword evidence="3 6" id="KW-0560">Oxidoreductase</keyword>
<dbReference type="InterPro" id="IPR005982">
    <property type="entry name" value="Thioredox_Rdtase"/>
</dbReference>
<dbReference type="InterPro" id="IPR050097">
    <property type="entry name" value="Ferredoxin-NADP_redctase_2"/>
</dbReference>
<dbReference type="STRING" id="1618436.UV59_C0012G0022"/>
<dbReference type="PRINTS" id="PR00368">
    <property type="entry name" value="FADPNR"/>
</dbReference>